<dbReference type="RefSeq" id="WP_008511990.1">
    <property type="nucleotide sequence ID" value="NZ_CM001403.1"/>
</dbReference>
<dbReference type="STRING" id="714943.Mucpa_6285"/>
<proteinExistence type="predicted"/>
<gene>
    <name evidence="1" type="ORF">Mucpa_6285</name>
</gene>
<accession>H1Y3S9</accession>
<reference evidence="1" key="1">
    <citation type="submission" date="2011-09" db="EMBL/GenBank/DDBJ databases">
        <title>The permanent draft genome of Mucilaginibacter paludis DSM 18603.</title>
        <authorList>
            <consortium name="US DOE Joint Genome Institute (JGI-PGF)"/>
            <person name="Lucas S."/>
            <person name="Han J."/>
            <person name="Lapidus A."/>
            <person name="Bruce D."/>
            <person name="Goodwin L."/>
            <person name="Pitluck S."/>
            <person name="Peters L."/>
            <person name="Kyrpides N."/>
            <person name="Mavromatis K."/>
            <person name="Ivanova N."/>
            <person name="Mikhailova N."/>
            <person name="Held B."/>
            <person name="Detter J.C."/>
            <person name="Tapia R."/>
            <person name="Han C."/>
            <person name="Land M."/>
            <person name="Hauser L."/>
            <person name="Markowitz V."/>
            <person name="Cheng J.-F."/>
            <person name="Hugenholtz P."/>
            <person name="Woyke T."/>
            <person name="Wu D."/>
            <person name="Tindall B."/>
            <person name="Brambilla E."/>
            <person name="Klenk H.-P."/>
            <person name="Eisen J.A."/>
        </authorList>
    </citation>
    <scope>NUCLEOTIDE SEQUENCE [LARGE SCALE GENOMIC DNA]</scope>
    <source>
        <strain evidence="1">DSM 18603</strain>
    </source>
</reference>
<dbReference type="AlphaFoldDB" id="H1Y3S9"/>
<protein>
    <submittedName>
        <fullName evidence="1">Uncharacterized protein</fullName>
    </submittedName>
</protein>
<evidence type="ECO:0000313" key="1">
    <source>
        <dbReference type="EMBL" id="EHQ30341.1"/>
    </source>
</evidence>
<sequence length="254" mass="29599">MISLEPDFEDYKNNCLEDLMDLQGEFMKLYDIDSYEHWYYDHGIGAFHFKADDGRNLYFKYVDVGSFSTKANTWNWSWDNQTTPAHVCRGLEKVKAFGQANNFDQLTKGLFEGDDYTGWAMNAIAARLLSAIGAYRVPQEHLFIYFVFTNQLTQEEYDGLKDKYVDCSIHNSGRLSFVCQHISKDQYTGFHEAFESDPLVDDDEEDDYQAWCDECEKIRLSEGEWNDVSMAFAKIKIVCGQCYFEIKKRNQTGQ</sequence>
<dbReference type="InterPro" id="IPR049249">
    <property type="entry name" value="DUF6882"/>
</dbReference>
<organism evidence="1 2">
    <name type="scientific">Mucilaginibacter paludis DSM 18603</name>
    <dbReference type="NCBI Taxonomy" id="714943"/>
    <lineage>
        <taxon>Bacteria</taxon>
        <taxon>Pseudomonadati</taxon>
        <taxon>Bacteroidota</taxon>
        <taxon>Sphingobacteriia</taxon>
        <taxon>Sphingobacteriales</taxon>
        <taxon>Sphingobacteriaceae</taxon>
        <taxon>Mucilaginibacter</taxon>
    </lineage>
</organism>
<evidence type="ECO:0000313" key="2">
    <source>
        <dbReference type="Proteomes" id="UP000002774"/>
    </source>
</evidence>
<dbReference type="eggNOG" id="ENOG502Z8SY">
    <property type="taxonomic scope" value="Bacteria"/>
</dbReference>
<dbReference type="Pfam" id="PF21813">
    <property type="entry name" value="DUF6882"/>
    <property type="match status" value="1"/>
</dbReference>
<keyword evidence="2" id="KW-1185">Reference proteome</keyword>
<dbReference type="HOGENOM" id="CLU_1093343_0_0_10"/>
<dbReference type="EMBL" id="CM001403">
    <property type="protein sequence ID" value="EHQ30341.1"/>
    <property type="molecule type" value="Genomic_DNA"/>
</dbReference>
<dbReference type="OrthoDB" id="7859927at2"/>
<dbReference type="Proteomes" id="UP000002774">
    <property type="component" value="Chromosome"/>
</dbReference>
<name>H1Y3S9_9SPHI</name>